<name>A0A8K1GMB8_9PASS</name>
<dbReference type="AlphaFoldDB" id="A0A8K1GMB8"/>
<organism evidence="2 3">
    <name type="scientific">Zosterops borbonicus</name>
    <dbReference type="NCBI Taxonomy" id="364589"/>
    <lineage>
        <taxon>Eukaryota</taxon>
        <taxon>Metazoa</taxon>
        <taxon>Chordata</taxon>
        <taxon>Craniata</taxon>
        <taxon>Vertebrata</taxon>
        <taxon>Euteleostomi</taxon>
        <taxon>Archelosauria</taxon>
        <taxon>Archosauria</taxon>
        <taxon>Dinosauria</taxon>
        <taxon>Saurischia</taxon>
        <taxon>Theropoda</taxon>
        <taxon>Coelurosauria</taxon>
        <taxon>Aves</taxon>
        <taxon>Neognathae</taxon>
        <taxon>Neoaves</taxon>
        <taxon>Telluraves</taxon>
        <taxon>Australaves</taxon>
        <taxon>Passeriformes</taxon>
        <taxon>Sylvioidea</taxon>
        <taxon>Zosteropidae</taxon>
        <taxon>Zosterops</taxon>
    </lineage>
</organism>
<feature type="region of interest" description="Disordered" evidence="1">
    <location>
        <begin position="75"/>
        <end position="102"/>
    </location>
</feature>
<dbReference type="OrthoDB" id="9397990at2759"/>
<sequence>MAHLCPGAALYLQEHGRNRTERAILPHGHPRAGLLSKGLPDPSARAVLKCSTQGCWSSAGLPEMTVSSSSQLREMYALSTRSPPGPENNHLDHQCPESSKKSLGQSTILYDYSEEELMASIEREYCR</sequence>
<dbReference type="Pfam" id="PF26203">
    <property type="entry name" value="Cys1"/>
    <property type="match status" value="1"/>
</dbReference>
<dbReference type="EMBL" id="SWJQ01000145">
    <property type="protein sequence ID" value="TRZ20573.1"/>
    <property type="molecule type" value="Genomic_DNA"/>
</dbReference>
<evidence type="ECO:0000256" key="1">
    <source>
        <dbReference type="SAM" id="MobiDB-lite"/>
    </source>
</evidence>
<comment type="caution">
    <text evidence="2">The sequence shown here is derived from an EMBL/GenBank/DDBJ whole genome shotgun (WGS) entry which is preliminary data.</text>
</comment>
<keyword evidence="3" id="KW-1185">Reference proteome</keyword>
<proteinExistence type="predicted"/>
<feature type="compositionally biased region" description="Basic and acidic residues" evidence="1">
    <location>
        <begin position="89"/>
        <end position="100"/>
    </location>
</feature>
<evidence type="ECO:0008006" key="4">
    <source>
        <dbReference type="Google" id="ProtNLM"/>
    </source>
</evidence>
<dbReference type="InterPro" id="IPR058884">
    <property type="entry name" value="Cys1"/>
</dbReference>
<evidence type="ECO:0000313" key="2">
    <source>
        <dbReference type="EMBL" id="TRZ20573.1"/>
    </source>
</evidence>
<reference evidence="2" key="1">
    <citation type="submission" date="2019-04" db="EMBL/GenBank/DDBJ databases">
        <title>Genome assembly of Zosterops borbonicus 15179.</title>
        <authorList>
            <person name="Leroy T."/>
            <person name="Anselmetti Y."/>
            <person name="Tilak M.-K."/>
            <person name="Nabholz B."/>
        </authorList>
    </citation>
    <scope>NUCLEOTIDE SEQUENCE</scope>
    <source>
        <strain evidence="2">HGM_15179</strain>
        <tissue evidence="2">Muscle</tissue>
    </source>
</reference>
<accession>A0A8K1GMB8</accession>
<evidence type="ECO:0000313" key="3">
    <source>
        <dbReference type="Proteomes" id="UP000796761"/>
    </source>
</evidence>
<protein>
    <recommendedName>
        <fullName evidence="4">Cystin-1</fullName>
    </recommendedName>
</protein>
<dbReference type="Proteomes" id="UP000796761">
    <property type="component" value="Unassembled WGS sequence"/>
</dbReference>
<gene>
    <name evidence="2" type="ORF">HGM15179_006540</name>
</gene>